<dbReference type="Proteomes" id="UP000019483">
    <property type="component" value="Unassembled WGS sequence"/>
</dbReference>
<comment type="caution">
    <text evidence="1">The sequence shown here is derived from an EMBL/GenBank/DDBJ whole genome shotgun (WGS) entry which is preliminary data.</text>
</comment>
<dbReference type="EMBL" id="AZAJ01000001">
    <property type="protein sequence ID" value="ETA68729.1"/>
    <property type="molecule type" value="Genomic_DNA"/>
</dbReference>
<dbReference type="AlphaFoldDB" id="W9DQD0"/>
<dbReference type="PROSITE" id="PS51257">
    <property type="entry name" value="PROKAR_LIPOPROTEIN"/>
    <property type="match status" value="1"/>
</dbReference>
<protein>
    <submittedName>
        <fullName evidence="1">Uncharacterized protein</fullName>
    </submittedName>
</protein>
<accession>W9DQD0</accession>
<reference evidence="1 2" key="1">
    <citation type="submission" date="2013-08" db="EMBL/GenBank/DDBJ databases">
        <authorList>
            <consortium name="DOE Joint Genome Institute"/>
            <person name="Eisen J."/>
            <person name="Huntemann M."/>
            <person name="Han J."/>
            <person name="Chen A."/>
            <person name="Kyrpides N."/>
            <person name="Mavromatis K."/>
            <person name="Markowitz V."/>
            <person name="Palaniappan K."/>
            <person name="Ivanova N."/>
            <person name="Schaumberg A."/>
            <person name="Pati A."/>
            <person name="Liolios K."/>
            <person name="Nordberg H.P."/>
            <person name="Cantor M.N."/>
            <person name="Hua S.X."/>
            <person name="Woyke T."/>
        </authorList>
    </citation>
    <scope>NUCLEOTIDE SEQUENCE [LARGE SCALE GENOMIC DNA]</scope>
    <source>
        <strain evidence="1 2">DSM 2278</strain>
    </source>
</reference>
<name>W9DQD0_METTI</name>
<gene>
    <name evidence="1" type="ORF">MettiDRAFT_2208</name>
</gene>
<organism evidence="1 2">
    <name type="scientific">Methanolobus tindarius DSM 2278</name>
    <dbReference type="NCBI Taxonomy" id="1090322"/>
    <lineage>
        <taxon>Archaea</taxon>
        <taxon>Methanobacteriati</taxon>
        <taxon>Methanobacteriota</taxon>
        <taxon>Stenosarchaea group</taxon>
        <taxon>Methanomicrobia</taxon>
        <taxon>Methanosarcinales</taxon>
        <taxon>Methanosarcinaceae</taxon>
        <taxon>Methanolobus</taxon>
    </lineage>
</organism>
<keyword evidence="2" id="KW-1185">Reference proteome</keyword>
<proteinExistence type="predicted"/>
<evidence type="ECO:0000313" key="2">
    <source>
        <dbReference type="Proteomes" id="UP000019483"/>
    </source>
</evidence>
<evidence type="ECO:0000313" key="1">
    <source>
        <dbReference type="EMBL" id="ETA68729.1"/>
    </source>
</evidence>
<sequence length="222" mass="25124">MINKLYYVMNFMETKKPLILFVLLACLLISGCVGGEDESVSETDSESGITPDVIIDSSDVPGLNLDNYYFYAVPESDIYTHNSSSGSTYKDTLPSGTRNVGEKSYWMDESGQHAVTVEIERYDSDEGLEAMFENGKEWMEILRKLDPQDANLPWAEYEDDTCNFGTNGYYQTKSSLDESDVSRTNILFMTSNNELVTINVRDETGKDRDEAMRIAKIVEERL</sequence>